<feature type="domain" description="PIN" evidence="6">
    <location>
        <begin position="5"/>
        <end position="128"/>
    </location>
</feature>
<dbReference type="EC" id="3.1.-.-" evidence="5"/>
<evidence type="ECO:0000256" key="1">
    <source>
        <dbReference type="ARBA" id="ARBA00022649"/>
    </source>
</evidence>
<dbReference type="GO" id="GO:0000287">
    <property type="term" value="F:magnesium ion binding"/>
    <property type="evidence" value="ECO:0007669"/>
    <property type="project" value="UniProtKB-UniRule"/>
</dbReference>
<dbReference type="Pfam" id="PF01850">
    <property type="entry name" value="PIN"/>
    <property type="match status" value="1"/>
</dbReference>
<comment type="similarity">
    <text evidence="5">Belongs to the PINc/VapC protein family.</text>
</comment>
<dbReference type="InterPro" id="IPR041705">
    <property type="entry name" value="PIN_Sll0205"/>
</dbReference>
<accession>A0A512L760</accession>
<dbReference type="EMBL" id="BKAD01000013">
    <property type="protein sequence ID" value="GEP30313.1"/>
    <property type="molecule type" value="Genomic_DNA"/>
</dbReference>
<comment type="cofactor">
    <cofactor evidence="5">
        <name>Mg(2+)</name>
        <dbReference type="ChEBI" id="CHEBI:18420"/>
    </cofactor>
</comment>
<keyword evidence="2 5" id="KW-0540">Nuclease</keyword>
<dbReference type="SUPFAM" id="SSF88723">
    <property type="entry name" value="PIN domain-like"/>
    <property type="match status" value="1"/>
</dbReference>
<dbReference type="InterPro" id="IPR029060">
    <property type="entry name" value="PIN-like_dom_sf"/>
</dbReference>
<name>A0A512L760_9PROT</name>
<keyword evidence="4 5" id="KW-0378">Hydrolase</keyword>
<comment type="function">
    <text evidence="5">Toxic component of a toxin-antitoxin (TA) system. An RNase.</text>
</comment>
<proteinExistence type="inferred from homology"/>
<keyword evidence="3 5" id="KW-0479">Metal-binding</keyword>
<feature type="binding site" evidence="5">
    <location>
        <position position="104"/>
    </location>
    <ligand>
        <name>Mg(2+)</name>
        <dbReference type="ChEBI" id="CHEBI:18420"/>
    </ligand>
</feature>
<keyword evidence="1 5" id="KW-1277">Toxin-antitoxin system</keyword>
<dbReference type="AlphaFoldDB" id="A0A512L760"/>
<keyword evidence="5" id="KW-0800">Toxin</keyword>
<keyword evidence="5" id="KW-0460">Magnesium</keyword>
<protein>
    <recommendedName>
        <fullName evidence="5">Ribonuclease VapC</fullName>
        <shortName evidence="5">RNase VapC</shortName>
        <ecNumber evidence="5">3.1.-.-</ecNumber>
    </recommendedName>
    <alternativeName>
        <fullName evidence="5">Toxin VapC</fullName>
    </alternativeName>
</protein>
<evidence type="ECO:0000259" key="6">
    <source>
        <dbReference type="Pfam" id="PF01850"/>
    </source>
</evidence>
<dbReference type="InterPro" id="IPR052919">
    <property type="entry name" value="TA_system_RNase"/>
</dbReference>
<sequence>MGSLLLDTHVWLWLAFGTPGKIKPGTRKALEQASADEPLLISIISVWEVALLEAKQRLSLPMTVEAWVERALDRPDIRLIGLERPRTVIDSCRLPGGFHPDPADRLLVATARSENAVLVTHDKKILDYGAAGHVKVLPT</sequence>
<evidence type="ECO:0000313" key="8">
    <source>
        <dbReference type="Proteomes" id="UP000321337"/>
    </source>
</evidence>
<dbReference type="CDD" id="cd09872">
    <property type="entry name" value="PIN_Sll0205-like"/>
    <property type="match status" value="1"/>
</dbReference>
<dbReference type="PANTHER" id="PTHR36173:SF1">
    <property type="entry name" value="RIBONUCLEASE VAPC22"/>
    <property type="match status" value="1"/>
</dbReference>
<dbReference type="Proteomes" id="UP000321337">
    <property type="component" value="Unassembled WGS sequence"/>
</dbReference>
<organism evidence="7 8">
    <name type="scientific">Sulfuriferula plumbiphila</name>
    <dbReference type="NCBI Taxonomy" id="171865"/>
    <lineage>
        <taxon>Bacteria</taxon>
        <taxon>Pseudomonadati</taxon>
        <taxon>Pseudomonadota</taxon>
        <taxon>Betaproteobacteria</taxon>
        <taxon>Nitrosomonadales</taxon>
        <taxon>Sulfuricellaceae</taxon>
        <taxon>Sulfuriferula</taxon>
    </lineage>
</organism>
<keyword evidence="8" id="KW-1185">Reference proteome</keyword>
<dbReference type="GO" id="GO:0090729">
    <property type="term" value="F:toxin activity"/>
    <property type="evidence" value="ECO:0007669"/>
    <property type="project" value="UniProtKB-KW"/>
</dbReference>
<reference evidence="7 8" key="1">
    <citation type="submission" date="2019-07" db="EMBL/GenBank/DDBJ databases">
        <title>Whole genome shotgun sequence of Thiobacillus plumbophilus NBRC 107929.</title>
        <authorList>
            <person name="Hosoyama A."/>
            <person name="Uohara A."/>
            <person name="Ohji S."/>
            <person name="Ichikawa N."/>
        </authorList>
    </citation>
    <scope>NUCLEOTIDE SEQUENCE [LARGE SCALE GENOMIC DNA]</scope>
    <source>
        <strain evidence="7 8">NBRC 107929</strain>
    </source>
</reference>
<dbReference type="GO" id="GO:0016787">
    <property type="term" value="F:hydrolase activity"/>
    <property type="evidence" value="ECO:0007669"/>
    <property type="project" value="UniProtKB-KW"/>
</dbReference>
<evidence type="ECO:0000256" key="4">
    <source>
        <dbReference type="ARBA" id="ARBA00022801"/>
    </source>
</evidence>
<dbReference type="HAMAP" id="MF_00265">
    <property type="entry name" value="VapC_Nob1"/>
    <property type="match status" value="1"/>
</dbReference>
<dbReference type="PANTHER" id="PTHR36173">
    <property type="entry name" value="RIBONUCLEASE VAPC16-RELATED"/>
    <property type="match status" value="1"/>
</dbReference>
<feature type="binding site" evidence="5">
    <location>
        <position position="7"/>
    </location>
    <ligand>
        <name>Mg(2+)</name>
        <dbReference type="ChEBI" id="CHEBI:18420"/>
    </ligand>
</feature>
<dbReference type="InterPro" id="IPR022907">
    <property type="entry name" value="VapC_family"/>
</dbReference>
<dbReference type="GO" id="GO:0004540">
    <property type="term" value="F:RNA nuclease activity"/>
    <property type="evidence" value="ECO:0007669"/>
    <property type="project" value="InterPro"/>
</dbReference>
<evidence type="ECO:0000256" key="2">
    <source>
        <dbReference type="ARBA" id="ARBA00022722"/>
    </source>
</evidence>
<evidence type="ECO:0000256" key="3">
    <source>
        <dbReference type="ARBA" id="ARBA00022723"/>
    </source>
</evidence>
<dbReference type="RefSeq" id="WP_161984277.1">
    <property type="nucleotide sequence ID" value="NZ_AP021884.1"/>
</dbReference>
<gene>
    <name evidence="5" type="primary">vapC</name>
    <name evidence="7" type="ORF">TPL01_14510</name>
</gene>
<evidence type="ECO:0000313" key="7">
    <source>
        <dbReference type="EMBL" id="GEP30313.1"/>
    </source>
</evidence>
<dbReference type="InterPro" id="IPR002716">
    <property type="entry name" value="PIN_dom"/>
</dbReference>
<comment type="caution">
    <text evidence="7">The sequence shown here is derived from an EMBL/GenBank/DDBJ whole genome shotgun (WGS) entry which is preliminary data.</text>
</comment>
<evidence type="ECO:0000256" key="5">
    <source>
        <dbReference type="HAMAP-Rule" id="MF_00265"/>
    </source>
</evidence>
<dbReference type="Gene3D" id="3.40.50.1010">
    <property type="entry name" value="5'-nuclease"/>
    <property type="match status" value="1"/>
</dbReference>